<keyword evidence="2 7" id="KW-0813">Transport</keyword>
<dbReference type="PANTHER" id="PTHR30183">
    <property type="entry name" value="MOLYBDENUM TRANSPORT SYSTEM PERMEASE PROTEIN MODB"/>
    <property type="match status" value="1"/>
</dbReference>
<evidence type="ECO:0000259" key="8">
    <source>
        <dbReference type="PROSITE" id="PS50928"/>
    </source>
</evidence>
<comment type="similarity">
    <text evidence="7">Belongs to the binding-protein-dependent transport system permease family.</text>
</comment>
<dbReference type="CDD" id="cd06261">
    <property type="entry name" value="TM_PBP2"/>
    <property type="match status" value="1"/>
</dbReference>
<feature type="transmembrane region" description="Helical" evidence="7">
    <location>
        <begin position="209"/>
        <end position="231"/>
    </location>
</feature>
<dbReference type="InterPro" id="IPR035906">
    <property type="entry name" value="MetI-like_sf"/>
</dbReference>
<feature type="transmembrane region" description="Helical" evidence="7">
    <location>
        <begin position="351"/>
        <end position="378"/>
    </location>
</feature>
<gene>
    <name evidence="9" type="ORF">JHX87_10865</name>
</gene>
<evidence type="ECO:0000313" key="10">
    <source>
        <dbReference type="Proteomes" id="UP001219349"/>
    </source>
</evidence>
<dbReference type="SUPFAM" id="SSF161098">
    <property type="entry name" value="MetI-like"/>
    <property type="match status" value="2"/>
</dbReference>
<feature type="transmembrane region" description="Helical" evidence="7">
    <location>
        <begin position="301"/>
        <end position="331"/>
    </location>
</feature>
<evidence type="ECO:0000256" key="6">
    <source>
        <dbReference type="ARBA" id="ARBA00023136"/>
    </source>
</evidence>
<dbReference type="PROSITE" id="PS50928">
    <property type="entry name" value="ABC_TM1"/>
    <property type="match status" value="2"/>
</dbReference>
<feature type="domain" description="ABC transmembrane type-1" evidence="8">
    <location>
        <begin position="64"/>
        <end position="273"/>
    </location>
</feature>
<feature type="transmembrane region" description="Helical" evidence="7">
    <location>
        <begin position="399"/>
        <end position="418"/>
    </location>
</feature>
<protein>
    <submittedName>
        <fullName evidence="9">ABC transporter permease subunit</fullName>
    </submittedName>
</protein>
<feature type="domain" description="ABC transmembrane type-1" evidence="8">
    <location>
        <begin position="356"/>
        <end position="544"/>
    </location>
</feature>
<dbReference type="RefSeq" id="WP_271884931.1">
    <property type="nucleotide sequence ID" value="NZ_JAQBIF010000005.1"/>
</dbReference>
<evidence type="ECO:0000256" key="2">
    <source>
        <dbReference type="ARBA" id="ARBA00022448"/>
    </source>
</evidence>
<reference evidence="9 10" key="1">
    <citation type="submission" date="2021-01" db="EMBL/GenBank/DDBJ databases">
        <title>Biogeographic distribution of Paracoccus.</title>
        <authorList>
            <person name="Hollensteiner J."/>
            <person name="Leineberger J."/>
            <person name="Brinkhoff T."/>
            <person name="Daniel R."/>
        </authorList>
    </citation>
    <scope>NUCLEOTIDE SEQUENCE [LARGE SCALE GENOMIC DNA]</scope>
    <source>
        <strain evidence="9 10">KCTC 22803</strain>
    </source>
</reference>
<keyword evidence="10" id="KW-1185">Reference proteome</keyword>
<evidence type="ECO:0000256" key="5">
    <source>
        <dbReference type="ARBA" id="ARBA00022989"/>
    </source>
</evidence>
<evidence type="ECO:0000256" key="7">
    <source>
        <dbReference type="RuleBase" id="RU363032"/>
    </source>
</evidence>
<keyword evidence="5 7" id="KW-1133">Transmembrane helix</keyword>
<dbReference type="EMBL" id="CP067136">
    <property type="protein sequence ID" value="WCR09043.1"/>
    <property type="molecule type" value="Genomic_DNA"/>
</dbReference>
<dbReference type="PANTHER" id="PTHR30183:SF6">
    <property type="entry name" value="INNER MEMBRANE ABC TRANSPORTER PERMEASE PROTEIN YNJC"/>
    <property type="match status" value="1"/>
</dbReference>
<feature type="transmembrane region" description="Helical" evidence="7">
    <location>
        <begin position="424"/>
        <end position="447"/>
    </location>
</feature>
<comment type="subcellular location">
    <subcellularLocation>
        <location evidence="1 7">Cell membrane</location>
        <topology evidence="1 7">Multi-pass membrane protein</topology>
    </subcellularLocation>
</comment>
<keyword evidence="4 7" id="KW-0812">Transmembrane</keyword>
<dbReference type="Proteomes" id="UP001219349">
    <property type="component" value="Chromosome"/>
</dbReference>
<evidence type="ECO:0000256" key="4">
    <source>
        <dbReference type="ARBA" id="ARBA00022692"/>
    </source>
</evidence>
<keyword evidence="3" id="KW-1003">Cell membrane</keyword>
<dbReference type="InterPro" id="IPR000515">
    <property type="entry name" value="MetI-like"/>
</dbReference>
<keyword evidence="6 7" id="KW-0472">Membrane</keyword>
<feature type="transmembrane region" description="Helical" evidence="7">
    <location>
        <begin position="526"/>
        <end position="551"/>
    </location>
</feature>
<accession>A0ABY7SPZ2</accession>
<feature type="transmembrane region" description="Helical" evidence="7">
    <location>
        <begin position="66"/>
        <end position="87"/>
    </location>
</feature>
<evidence type="ECO:0000256" key="1">
    <source>
        <dbReference type="ARBA" id="ARBA00004651"/>
    </source>
</evidence>
<evidence type="ECO:0000313" key="9">
    <source>
        <dbReference type="EMBL" id="WCR09043.1"/>
    </source>
</evidence>
<dbReference type="Pfam" id="PF00528">
    <property type="entry name" value="BPD_transp_1"/>
    <property type="match status" value="1"/>
</dbReference>
<organism evidence="9 10">
    <name type="scientific">Paracoccus fistulariae</name>
    <dbReference type="NCBI Taxonomy" id="658446"/>
    <lineage>
        <taxon>Bacteria</taxon>
        <taxon>Pseudomonadati</taxon>
        <taxon>Pseudomonadota</taxon>
        <taxon>Alphaproteobacteria</taxon>
        <taxon>Rhodobacterales</taxon>
        <taxon>Paracoccaceae</taxon>
        <taxon>Paracoccus</taxon>
    </lineage>
</organism>
<feature type="transmembrane region" description="Helical" evidence="7">
    <location>
        <begin position="251"/>
        <end position="280"/>
    </location>
</feature>
<name>A0ABY7SPZ2_9RHOB</name>
<sequence length="562" mass="58816">MRSARLLRAGAGLVILGGLILPVGLGLAHSLGAGFGHFPALGAVGPSLQPWQDLAAMPGMARAAVLSLWTGLTATALSLLLAVGVLATLHGRMRRLRPLLAPLLAAPHAAVAIGLAFVLAPSGWLARALAPLVGWARPPDLATVGDPFGLALILGLVVKELPFLLLLLLGATTQIPLRQHLAAGRSLGYGRAACWLWLILPQLWPLVRLPVMVVLAFSISVVDMALILGPSNPPTLAVLVARMFADPDLRAILPASAGGLLQLALALAAFALILGTARLLAGAGRAILRQGRRAVWADPLLILPVAVAGAMMLLAGLAFAALALWSISFAWRWPDLWPASLSLRVWADAARWSGTVATTALIGAVATSLALLTAILWLDSGDRLGRRGQEGWLRAAIHIPLLLPQLSFLIGLAGLMILGPLPPMVAVIWGHWLFVFPYVMIALAGPWSALDPRLDRSAAALGAGPWRRLWQVKLPVLLAPICTAAAVGFAVSVAQYLPTLFLGGGRVETLTTEAVALSSGSDRRVAAVHAVLQAVLPWAIFLAALILPAALHRNRRALKGAA</sequence>
<feature type="transmembrane region" description="Helical" evidence="7">
    <location>
        <begin position="476"/>
        <end position="497"/>
    </location>
</feature>
<dbReference type="Gene3D" id="1.10.3720.10">
    <property type="entry name" value="MetI-like"/>
    <property type="match status" value="2"/>
</dbReference>
<feature type="transmembrane region" description="Helical" evidence="7">
    <location>
        <begin position="99"/>
        <end position="120"/>
    </location>
</feature>
<proteinExistence type="inferred from homology"/>
<feature type="transmembrane region" description="Helical" evidence="7">
    <location>
        <begin position="148"/>
        <end position="169"/>
    </location>
</feature>
<evidence type="ECO:0000256" key="3">
    <source>
        <dbReference type="ARBA" id="ARBA00022475"/>
    </source>
</evidence>